<dbReference type="InterPro" id="IPR029063">
    <property type="entry name" value="SAM-dependent_MTases_sf"/>
</dbReference>
<dbReference type="EMBL" id="CAMXCT020005702">
    <property type="protein sequence ID" value="CAL1166458.1"/>
    <property type="molecule type" value="Genomic_DNA"/>
</dbReference>
<dbReference type="SUPFAM" id="SSF53335">
    <property type="entry name" value="S-adenosyl-L-methionine-dependent methyltransferases"/>
    <property type="match status" value="1"/>
</dbReference>
<protein>
    <submittedName>
        <fullName evidence="3">Uncharacterized protein</fullName>
    </submittedName>
</protein>
<dbReference type="GO" id="GO:0008168">
    <property type="term" value="F:methyltransferase activity"/>
    <property type="evidence" value="ECO:0007669"/>
    <property type="project" value="UniProtKB-KW"/>
</dbReference>
<dbReference type="InterPro" id="IPR001525">
    <property type="entry name" value="C5_MeTfrase"/>
</dbReference>
<dbReference type="EMBL" id="CAMXCT010005702">
    <property type="protein sequence ID" value="CAI4013083.1"/>
    <property type="molecule type" value="Genomic_DNA"/>
</dbReference>
<keyword evidence="2" id="KW-0808">Transferase</keyword>
<reference evidence="4 5" key="2">
    <citation type="submission" date="2024-05" db="EMBL/GenBank/DDBJ databases">
        <authorList>
            <person name="Chen Y."/>
            <person name="Shah S."/>
            <person name="Dougan E. K."/>
            <person name="Thang M."/>
            <person name="Chan C."/>
        </authorList>
    </citation>
    <scope>NUCLEOTIDE SEQUENCE [LARGE SCALE GENOMIC DNA]</scope>
</reference>
<accession>A0A9P1DQS3</accession>
<evidence type="ECO:0000313" key="5">
    <source>
        <dbReference type="Proteomes" id="UP001152797"/>
    </source>
</evidence>
<keyword evidence="1" id="KW-0489">Methyltransferase</keyword>
<sequence length="489" mass="54272">MARLYIRKVCACGVEFVDLPAVMNVASLCSGSGTGELTLNAAVQELSDHFLLPATVKVVMACEREGWKQQHLAHHIVPSSCCIYDDVMTLGSAAAHFKQKDDSKGSKGNAKDDSIKAPFCVHHRAECNPMDKEIFMLKSGFSCKGNSRMNSRFAEFRESMKMGDFSNSSVSTFYGTLGMIEWSKPKVFVLENVDSAGGESQQDSNLARVMEELRTVDNGMYEAHVYHLATSDYILPQNRIYIVGYRLDGFVTNKPPEDFFEEIGYLLEAMKTPTLPVQSLLLADDDPDLQAELHRREAFRKDAEKKAETDMKWVGSHMDACEARGLPWPPHVPQHLKNNRWLAAAPQREQEIINITALDSDVVWVDASQNMSRVRGSKNQNAPTILPNCHLFHYPTGRFLVGSDLMRLQGFPSSILHGGTHTQAQLSDLAGNMFSSSVSLAVDIAVLCAIECEQMNGDAAMDTTTQLCRLLHMCGDSLEMTDDADEFVL</sequence>
<dbReference type="OrthoDB" id="423221at2759"/>
<comment type="caution">
    <text evidence="3">The sequence shown here is derived from an EMBL/GenBank/DDBJ whole genome shotgun (WGS) entry which is preliminary data.</text>
</comment>
<organism evidence="3">
    <name type="scientific">Cladocopium goreaui</name>
    <dbReference type="NCBI Taxonomy" id="2562237"/>
    <lineage>
        <taxon>Eukaryota</taxon>
        <taxon>Sar</taxon>
        <taxon>Alveolata</taxon>
        <taxon>Dinophyceae</taxon>
        <taxon>Suessiales</taxon>
        <taxon>Symbiodiniaceae</taxon>
        <taxon>Cladocopium</taxon>
    </lineage>
</organism>
<dbReference type="AlphaFoldDB" id="A0A9P1DQS3"/>
<dbReference type="GO" id="GO:0032259">
    <property type="term" value="P:methylation"/>
    <property type="evidence" value="ECO:0007669"/>
    <property type="project" value="UniProtKB-KW"/>
</dbReference>
<dbReference type="Gene3D" id="3.40.50.150">
    <property type="entry name" value="Vaccinia Virus protein VP39"/>
    <property type="match status" value="1"/>
</dbReference>
<name>A0A9P1DQS3_9DINO</name>
<evidence type="ECO:0000313" key="3">
    <source>
        <dbReference type="EMBL" id="CAI4013083.1"/>
    </source>
</evidence>
<dbReference type="EMBL" id="CAMXCT030005702">
    <property type="protein sequence ID" value="CAL4800395.1"/>
    <property type="molecule type" value="Genomic_DNA"/>
</dbReference>
<evidence type="ECO:0000256" key="2">
    <source>
        <dbReference type="ARBA" id="ARBA00022679"/>
    </source>
</evidence>
<dbReference type="Pfam" id="PF00145">
    <property type="entry name" value="DNA_methylase"/>
    <property type="match status" value="1"/>
</dbReference>
<evidence type="ECO:0000313" key="4">
    <source>
        <dbReference type="EMBL" id="CAL4800395.1"/>
    </source>
</evidence>
<keyword evidence="5" id="KW-1185">Reference proteome</keyword>
<reference evidence="3" key="1">
    <citation type="submission" date="2022-10" db="EMBL/GenBank/DDBJ databases">
        <authorList>
            <person name="Chen Y."/>
            <person name="Dougan E. K."/>
            <person name="Chan C."/>
            <person name="Rhodes N."/>
            <person name="Thang M."/>
        </authorList>
    </citation>
    <scope>NUCLEOTIDE SEQUENCE</scope>
</reference>
<evidence type="ECO:0000256" key="1">
    <source>
        <dbReference type="ARBA" id="ARBA00022603"/>
    </source>
</evidence>
<dbReference type="Proteomes" id="UP001152797">
    <property type="component" value="Unassembled WGS sequence"/>
</dbReference>
<proteinExistence type="predicted"/>
<gene>
    <name evidence="3" type="ORF">C1SCF055_LOCUS38084</name>
</gene>